<dbReference type="PANTHER" id="PTHR42250">
    <property type="entry name" value="ASCH DOMAIN-CONTAINING PROTEIN"/>
    <property type="match status" value="1"/>
</dbReference>
<dbReference type="Proteomes" id="UP000277871">
    <property type="component" value="Unassembled WGS sequence"/>
</dbReference>
<evidence type="ECO:0000259" key="1">
    <source>
        <dbReference type="SMART" id="SM01022"/>
    </source>
</evidence>
<evidence type="ECO:0000313" key="2">
    <source>
        <dbReference type="EMBL" id="RLY94559.1"/>
    </source>
</evidence>
<organism evidence="2 3">
    <name type="scientific">Kocuria tytonicola</name>
    <dbReference type="NCBI Taxonomy" id="2055946"/>
    <lineage>
        <taxon>Bacteria</taxon>
        <taxon>Bacillati</taxon>
        <taxon>Actinomycetota</taxon>
        <taxon>Actinomycetes</taxon>
        <taxon>Micrococcales</taxon>
        <taxon>Micrococcaceae</taxon>
        <taxon>Kocuria</taxon>
    </lineage>
</organism>
<name>A0A3L9L9D3_9MICC</name>
<dbReference type="InterPro" id="IPR016193">
    <property type="entry name" value="Cytidine_deaminase-like"/>
</dbReference>
<dbReference type="Pfam" id="PF04266">
    <property type="entry name" value="ASCH"/>
    <property type="match status" value="1"/>
</dbReference>
<gene>
    <name evidence="2" type="ORF">EAE32_05140</name>
</gene>
<protein>
    <submittedName>
        <fullName evidence="2">ASCH domain-containing protein</fullName>
    </submittedName>
</protein>
<sequence length="238" mass="25844">MLTQEVRELTRQVIDHAQKYNDDDVHTVAAGALTASGRVVLGLNTYHFLGGPCGEIAVLSHHAGSCPDDPITVMAAAYGPTGDVVSPCGKCRQIVHDISPAIQFVVRDHGGLCTRTARELLPFAYDQGAAERPQQIFMWEGYEALVRRGEKQQTIRVDDPFRVGPAEIVFERADGMVAVLPASVSEVRTVYRTELTDLDAVRDGFGSLAELNSALDTHYPGLEPEARVDVVTFQLLGG</sequence>
<dbReference type="CDD" id="cd06552">
    <property type="entry name" value="ASCH_yqfb_like"/>
    <property type="match status" value="1"/>
</dbReference>
<dbReference type="RefSeq" id="WP_121864369.1">
    <property type="nucleotide sequence ID" value="NZ_RDEX01000001.1"/>
</dbReference>
<dbReference type="SUPFAM" id="SSF53927">
    <property type="entry name" value="Cytidine deaminase-like"/>
    <property type="match status" value="1"/>
</dbReference>
<dbReference type="EMBL" id="RDEX01000001">
    <property type="protein sequence ID" value="RLY94559.1"/>
    <property type="molecule type" value="Genomic_DNA"/>
</dbReference>
<accession>A0A3L9L9D3</accession>
<evidence type="ECO:0000313" key="3">
    <source>
        <dbReference type="Proteomes" id="UP000277871"/>
    </source>
</evidence>
<dbReference type="PANTHER" id="PTHR42250:SF1">
    <property type="entry name" value="ASCH DOMAIN-CONTAINING PROTEIN"/>
    <property type="match status" value="1"/>
</dbReference>
<comment type="caution">
    <text evidence="2">The sequence shown here is derived from an EMBL/GenBank/DDBJ whole genome shotgun (WGS) entry which is preliminary data.</text>
</comment>
<dbReference type="Gene3D" id="3.40.140.10">
    <property type="entry name" value="Cytidine Deaminase, domain 2"/>
    <property type="match status" value="1"/>
</dbReference>
<dbReference type="SUPFAM" id="SSF88697">
    <property type="entry name" value="PUA domain-like"/>
    <property type="match status" value="1"/>
</dbReference>
<feature type="domain" description="ASCH" evidence="1">
    <location>
        <begin position="136"/>
        <end position="237"/>
    </location>
</feature>
<dbReference type="InterPro" id="IPR015947">
    <property type="entry name" value="PUA-like_sf"/>
</dbReference>
<proteinExistence type="predicted"/>
<dbReference type="GO" id="GO:0003824">
    <property type="term" value="F:catalytic activity"/>
    <property type="evidence" value="ECO:0007669"/>
    <property type="project" value="InterPro"/>
</dbReference>
<dbReference type="Gene3D" id="2.30.130.30">
    <property type="entry name" value="Hypothetical protein"/>
    <property type="match status" value="1"/>
</dbReference>
<keyword evidence="3" id="KW-1185">Reference proteome</keyword>
<dbReference type="AlphaFoldDB" id="A0A3L9L9D3"/>
<reference evidence="2 3" key="1">
    <citation type="submission" date="2018-10" db="EMBL/GenBank/DDBJ databases">
        <title>Kocuria tytonicola, new bacteria from the preen glands of American barn owls (Tyto furcata).</title>
        <authorList>
            <person name="Braun M.S."/>
            <person name="Wang E."/>
            <person name="Zimmermann S."/>
            <person name="Boutin S."/>
            <person name="Wagner H."/>
            <person name="Wink M."/>
        </authorList>
    </citation>
    <scope>NUCLEOTIDE SEQUENCE [LARGE SCALE GENOMIC DNA]</scope>
    <source>
        <strain evidence="2 3">473</strain>
    </source>
</reference>
<dbReference type="SMART" id="SM01022">
    <property type="entry name" value="ASCH"/>
    <property type="match status" value="1"/>
</dbReference>
<dbReference type="InterPro" id="IPR007374">
    <property type="entry name" value="ASCH_domain"/>
</dbReference>
<dbReference type="CDD" id="cd01283">
    <property type="entry name" value="cytidine_deaminase"/>
    <property type="match status" value="1"/>
</dbReference>